<dbReference type="Proteomes" id="UP000036458">
    <property type="component" value="Chromosome"/>
</dbReference>
<protein>
    <submittedName>
        <fullName evidence="2">Cytochrome C</fullName>
    </submittedName>
</protein>
<dbReference type="GO" id="GO:0009055">
    <property type="term" value="F:electron transfer activity"/>
    <property type="evidence" value="ECO:0007669"/>
    <property type="project" value="InterPro"/>
</dbReference>
<proteinExistence type="predicted"/>
<name>A0A0H4VMU9_9BACT</name>
<organism evidence="2 3">
    <name type="scientific">Rufibacter radiotolerans</name>
    <dbReference type="NCBI Taxonomy" id="1379910"/>
    <lineage>
        <taxon>Bacteria</taxon>
        <taxon>Pseudomonadati</taxon>
        <taxon>Bacteroidota</taxon>
        <taxon>Cytophagia</taxon>
        <taxon>Cytophagales</taxon>
        <taxon>Hymenobacteraceae</taxon>
        <taxon>Rufibacter</taxon>
    </lineage>
</organism>
<accession>A0A0H4VMU9</accession>
<evidence type="ECO:0000313" key="3">
    <source>
        <dbReference type="Proteomes" id="UP000036458"/>
    </source>
</evidence>
<dbReference type="Pfam" id="PF14376">
    <property type="entry name" value="Haem_bd"/>
    <property type="match status" value="1"/>
</dbReference>
<dbReference type="PATRIC" id="fig|1379910.4.peg.3292"/>
<dbReference type="InterPro" id="IPR025992">
    <property type="entry name" value="Haem-bd"/>
</dbReference>
<gene>
    <name evidence="2" type="ORF">TH63_15095</name>
</gene>
<dbReference type="InterPro" id="IPR036909">
    <property type="entry name" value="Cyt_c-like_dom_sf"/>
</dbReference>
<evidence type="ECO:0000313" key="2">
    <source>
        <dbReference type="EMBL" id="AKQ46648.1"/>
    </source>
</evidence>
<dbReference type="AlphaFoldDB" id="A0A0H4VMU9"/>
<feature type="domain" description="Haem-binding" evidence="1">
    <location>
        <begin position="12"/>
        <end position="147"/>
    </location>
</feature>
<evidence type="ECO:0000259" key="1">
    <source>
        <dbReference type="SMART" id="SM01235"/>
    </source>
</evidence>
<dbReference type="SMART" id="SM01235">
    <property type="entry name" value="Haem_bd"/>
    <property type="match status" value="1"/>
</dbReference>
<dbReference type="GO" id="GO:0020037">
    <property type="term" value="F:heme binding"/>
    <property type="evidence" value="ECO:0007669"/>
    <property type="project" value="InterPro"/>
</dbReference>
<keyword evidence="3" id="KW-1185">Reference proteome</keyword>
<sequence>MKTVYKILLALVVLLVLIQFIRIDTTNPPVDPAKDFITLKNPPQAVAGILRASCYDCHSNETTYPWYTNVAPFSWLIKDHIDEGRRKLNFSEYGDLPAKRAKHKLDESYEMVAEGEMPMTSYTLLHRDAKLSDAQKQELLAWLKSIGAKSTPEAK</sequence>
<dbReference type="KEGG" id="ruf:TH63_15095"/>
<dbReference type="RefSeq" id="WP_048921670.1">
    <property type="nucleotide sequence ID" value="NZ_CP010777.1"/>
</dbReference>
<dbReference type="STRING" id="1379910.TH63_15095"/>
<dbReference type="OrthoDB" id="196738at2"/>
<dbReference type="SUPFAM" id="SSF46626">
    <property type="entry name" value="Cytochrome c"/>
    <property type="match status" value="1"/>
</dbReference>
<dbReference type="EMBL" id="CP010777">
    <property type="protein sequence ID" value="AKQ46648.1"/>
    <property type="molecule type" value="Genomic_DNA"/>
</dbReference>
<reference evidence="2 3" key="1">
    <citation type="submission" date="2015-01" db="EMBL/GenBank/DDBJ databases">
        <title>Rufibacter sp./DG31D/ whole genome sequencing.</title>
        <authorList>
            <person name="Kim M.K."/>
            <person name="Srinivasan S."/>
            <person name="Lee J.-J."/>
        </authorList>
    </citation>
    <scope>NUCLEOTIDE SEQUENCE [LARGE SCALE GENOMIC DNA]</scope>
    <source>
        <strain evidence="2 3">DG31D</strain>
    </source>
</reference>